<keyword evidence="1" id="KW-0175">Coiled coil</keyword>
<keyword evidence="4" id="KW-1185">Reference proteome</keyword>
<dbReference type="EMBL" id="CAJVPS010000023">
    <property type="protein sequence ID" value="CAG8442206.1"/>
    <property type="molecule type" value="Genomic_DNA"/>
</dbReference>
<dbReference type="Gene3D" id="1.10.30.10">
    <property type="entry name" value="High mobility group box domain"/>
    <property type="match status" value="1"/>
</dbReference>
<feature type="region of interest" description="Disordered" evidence="2">
    <location>
        <begin position="142"/>
        <end position="162"/>
    </location>
</feature>
<protein>
    <submittedName>
        <fullName evidence="3">9895_t:CDS:1</fullName>
    </submittedName>
</protein>
<accession>A0A9N8YRT8</accession>
<dbReference type="AlphaFoldDB" id="A0A9N8YRT8"/>
<dbReference type="OrthoDB" id="6247875at2759"/>
<proteinExistence type="predicted"/>
<evidence type="ECO:0000256" key="2">
    <source>
        <dbReference type="SAM" id="MobiDB-lite"/>
    </source>
</evidence>
<dbReference type="SUPFAM" id="SSF47095">
    <property type="entry name" value="HMG-box"/>
    <property type="match status" value="1"/>
</dbReference>
<evidence type="ECO:0000313" key="4">
    <source>
        <dbReference type="Proteomes" id="UP000789508"/>
    </source>
</evidence>
<feature type="compositionally biased region" description="Polar residues" evidence="2">
    <location>
        <begin position="143"/>
        <end position="160"/>
    </location>
</feature>
<dbReference type="Proteomes" id="UP000789508">
    <property type="component" value="Unassembled WGS sequence"/>
</dbReference>
<evidence type="ECO:0000313" key="3">
    <source>
        <dbReference type="EMBL" id="CAG8442206.1"/>
    </source>
</evidence>
<feature type="coiled-coil region" evidence="1">
    <location>
        <begin position="255"/>
        <end position="282"/>
    </location>
</feature>
<gene>
    <name evidence="3" type="ORF">ALEPTO_LOCUS405</name>
</gene>
<dbReference type="InterPro" id="IPR036910">
    <property type="entry name" value="HMG_box_dom_sf"/>
</dbReference>
<organism evidence="3 4">
    <name type="scientific">Ambispora leptoticha</name>
    <dbReference type="NCBI Taxonomy" id="144679"/>
    <lineage>
        <taxon>Eukaryota</taxon>
        <taxon>Fungi</taxon>
        <taxon>Fungi incertae sedis</taxon>
        <taxon>Mucoromycota</taxon>
        <taxon>Glomeromycotina</taxon>
        <taxon>Glomeromycetes</taxon>
        <taxon>Archaeosporales</taxon>
        <taxon>Ambisporaceae</taxon>
        <taxon>Ambispora</taxon>
    </lineage>
</organism>
<sequence>MKKNNKSLMYKSFNASSIVPKFPPEISALNLVQKAISRLESSGKTSRIPNAFIAYRMAFCKELQRVNHPVFTQPQLSSMAKSAWNKEPESVQKTYRYISAEASEIYKKLCKNKYHINIDYGKETTNQFECYYVLGKEKDTDELTTSSNSSLHGTNPNQNRSEYEDYFVDTNLAFKNKDRNNEKEQLSNSSLDLFPQLEYVDFFPPHQIEENQRENSYSILSPILSSNFPYDYNRDNFFSLSLPLHTPTVENPKQCTCSKNEIIKLESKIEELENKLKIVTKNYEMTLLGE</sequence>
<name>A0A9N8YRT8_9GLOM</name>
<comment type="caution">
    <text evidence="3">The sequence shown here is derived from an EMBL/GenBank/DDBJ whole genome shotgun (WGS) entry which is preliminary data.</text>
</comment>
<reference evidence="3" key="1">
    <citation type="submission" date="2021-06" db="EMBL/GenBank/DDBJ databases">
        <authorList>
            <person name="Kallberg Y."/>
            <person name="Tangrot J."/>
            <person name="Rosling A."/>
        </authorList>
    </citation>
    <scope>NUCLEOTIDE SEQUENCE</scope>
    <source>
        <strain evidence="3">FL130A</strain>
    </source>
</reference>
<evidence type="ECO:0000256" key="1">
    <source>
        <dbReference type="SAM" id="Coils"/>
    </source>
</evidence>